<feature type="binding site" evidence="7">
    <location>
        <position position="95"/>
    </location>
    <ligand>
        <name>5-phospho-alpha-D-ribose 1-diphosphate</name>
        <dbReference type="ChEBI" id="CHEBI:58017"/>
        <note>ligand shared between dimeric partners</note>
    </ligand>
</feature>
<comment type="caution">
    <text evidence="7">Lacks conserved residue(s) required for the propagation of feature annotation.</text>
</comment>
<keyword evidence="6 7" id="KW-0665">Pyrimidine biosynthesis</keyword>
<dbReference type="PANTHER" id="PTHR19278:SF9">
    <property type="entry name" value="URIDINE 5'-MONOPHOSPHATE SYNTHASE"/>
    <property type="match status" value="1"/>
</dbReference>
<dbReference type="EMBL" id="JAINWA010000003">
    <property type="protein sequence ID" value="MCD1655641.1"/>
    <property type="molecule type" value="Genomic_DNA"/>
</dbReference>
<protein>
    <recommendedName>
        <fullName evidence="2 7">Orotate phosphoribosyltransferase</fullName>
        <shortName evidence="7">OPRT</shortName>
        <shortName evidence="7">OPRTase</shortName>
        <ecNumber evidence="2 7">2.4.2.10</ecNumber>
    </recommendedName>
</protein>
<evidence type="ECO:0000313" key="9">
    <source>
        <dbReference type="EMBL" id="MCD1655641.1"/>
    </source>
</evidence>
<dbReference type="Pfam" id="PF00156">
    <property type="entry name" value="Pribosyltran"/>
    <property type="match status" value="1"/>
</dbReference>
<organism evidence="9 10">
    <name type="scientific">Teretinema zuelzerae</name>
    <dbReference type="NCBI Taxonomy" id="156"/>
    <lineage>
        <taxon>Bacteria</taxon>
        <taxon>Pseudomonadati</taxon>
        <taxon>Spirochaetota</taxon>
        <taxon>Spirochaetia</taxon>
        <taxon>Spirochaetales</taxon>
        <taxon>Treponemataceae</taxon>
        <taxon>Teretinema</taxon>
    </lineage>
</organism>
<dbReference type="Proteomes" id="UP001198163">
    <property type="component" value="Unassembled WGS sequence"/>
</dbReference>
<evidence type="ECO:0000256" key="3">
    <source>
        <dbReference type="ARBA" id="ARBA00022676"/>
    </source>
</evidence>
<dbReference type="InterPro" id="IPR000836">
    <property type="entry name" value="PRTase_dom"/>
</dbReference>
<keyword evidence="5 7" id="KW-0460">Magnesium</keyword>
<dbReference type="InterPro" id="IPR023031">
    <property type="entry name" value="OPRT"/>
</dbReference>
<keyword evidence="4 7" id="KW-0808">Transferase</keyword>
<dbReference type="SUPFAM" id="SSF53271">
    <property type="entry name" value="PRTase-like"/>
    <property type="match status" value="1"/>
</dbReference>
<keyword evidence="3 7" id="KW-0328">Glycosyltransferase</keyword>
<feature type="domain" description="Phosphoribosyltransferase" evidence="8">
    <location>
        <begin position="48"/>
        <end position="152"/>
    </location>
</feature>
<dbReference type="InterPro" id="IPR029057">
    <property type="entry name" value="PRTase-like"/>
</dbReference>
<dbReference type="PANTHER" id="PTHR19278">
    <property type="entry name" value="OROTATE PHOSPHORIBOSYLTRANSFERASE"/>
    <property type="match status" value="1"/>
</dbReference>
<feature type="binding site" evidence="7">
    <location>
        <position position="151"/>
    </location>
    <ligand>
        <name>orotate</name>
        <dbReference type="ChEBI" id="CHEBI:30839"/>
    </ligand>
</feature>
<comment type="subunit">
    <text evidence="7">Homodimer.</text>
</comment>
<evidence type="ECO:0000313" key="10">
    <source>
        <dbReference type="Proteomes" id="UP001198163"/>
    </source>
</evidence>
<comment type="catalytic activity">
    <reaction evidence="7">
        <text>orotidine 5'-phosphate + diphosphate = orotate + 5-phospho-alpha-D-ribose 1-diphosphate</text>
        <dbReference type="Rhea" id="RHEA:10380"/>
        <dbReference type="ChEBI" id="CHEBI:30839"/>
        <dbReference type="ChEBI" id="CHEBI:33019"/>
        <dbReference type="ChEBI" id="CHEBI:57538"/>
        <dbReference type="ChEBI" id="CHEBI:58017"/>
        <dbReference type="EC" id="2.4.2.10"/>
    </reaction>
</comment>
<accession>A0AAE3EKN9</accession>
<comment type="similarity">
    <text evidence="7">Belongs to the purine/pyrimidine phosphoribosyltransferase family. PyrE subfamily.</text>
</comment>
<dbReference type="HAMAP" id="MF_01208">
    <property type="entry name" value="PyrE"/>
    <property type="match status" value="1"/>
</dbReference>
<keyword evidence="10" id="KW-1185">Reference proteome</keyword>
<evidence type="ECO:0000259" key="8">
    <source>
        <dbReference type="Pfam" id="PF00156"/>
    </source>
</evidence>
<feature type="binding site" description="in other chain" evidence="7">
    <location>
        <begin position="119"/>
        <end position="127"/>
    </location>
    <ligand>
        <name>5-phospho-alpha-D-ribose 1-diphosphate</name>
        <dbReference type="ChEBI" id="CHEBI:58017"/>
        <note>ligand shared between dimeric partners</note>
    </ligand>
</feature>
<dbReference type="NCBIfam" id="TIGR01367">
    <property type="entry name" value="pyrE_Therm"/>
    <property type="match status" value="1"/>
</dbReference>
<dbReference type="InterPro" id="IPR006273">
    <property type="entry name" value="Orotate_PRibTrfase_bac"/>
</dbReference>
<comment type="function">
    <text evidence="7">Catalyzes the transfer of a ribosyl phosphate group from 5-phosphoribose 1-diphosphate to orotate, leading to the formation of orotidine monophosphate (OMP).</text>
</comment>
<dbReference type="CDD" id="cd06223">
    <property type="entry name" value="PRTases_typeI"/>
    <property type="match status" value="1"/>
</dbReference>
<reference evidence="9" key="1">
    <citation type="submission" date="2021-08" db="EMBL/GenBank/DDBJ databases">
        <title>Comparative analyses of Brucepasteria parasyntrophica and Teretinema zuelzerae.</title>
        <authorList>
            <person name="Song Y."/>
            <person name="Brune A."/>
        </authorList>
    </citation>
    <scope>NUCLEOTIDE SEQUENCE</scope>
    <source>
        <strain evidence="9">DSM 1903</strain>
    </source>
</reference>
<sequence>MTDVAAILSSCKAMLTGHFLLSSGKHSSQYFQCARLLQHPEKAAEVVATVADRIKADVKAGKLAVDSVIGPAMGGIVVAYELGRQLGTPAFFTERNDEGVMALRRGFEIQPGEKIIIAEDVVTTGKSTLETAEQIQAMGGVVVASICVVDRRPADAEEPFPWPLYAALRQPAVLWDADACELCKEGNTPAVKPGSRKVF</sequence>
<comment type="cofactor">
    <cofactor evidence="7">
        <name>Mg(2+)</name>
        <dbReference type="ChEBI" id="CHEBI:18420"/>
    </cofactor>
</comment>
<comment type="pathway">
    <text evidence="1 7">Pyrimidine metabolism; UMP biosynthesis via de novo pathway; UMP from orotate: step 1/2.</text>
</comment>
<evidence type="ECO:0000256" key="1">
    <source>
        <dbReference type="ARBA" id="ARBA00004889"/>
    </source>
</evidence>
<feature type="binding site" evidence="7">
    <location>
        <position position="123"/>
    </location>
    <ligand>
        <name>orotate</name>
        <dbReference type="ChEBI" id="CHEBI:30839"/>
    </ligand>
</feature>
<evidence type="ECO:0000256" key="4">
    <source>
        <dbReference type="ARBA" id="ARBA00022679"/>
    </source>
</evidence>
<proteinExistence type="inferred from homology"/>
<dbReference type="GO" id="GO:0019856">
    <property type="term" value="P:pyrimidine nucleobase biosynthetic process"/>
    <property type="evidence" value="ECO:0007669"/>
    <property type="project" value="InterPro"/>
</dbReference>
<dbReference type="EC" id="2.4.2.10" evidence="2 7"/>
<gene>
    <name evidence="7 9" type="primary">pyrE</name>
    <name evidence="9" type="ORF">K7J14_13155</name>
</gene>
<dbReference type="AlphaFoldDB" id="A0AAE3EKN9"/>
<name>A0AAE3EKN9_9SPIR</name>
<dbReference type="RefSeq" id="WP_230757185.1">
    <property type="nucleotide sequence ID" value="NZ_JAINWA010000003.1"/>
</dbReference>
<evidence type="ECO:0000256" key="5">
    <source>
        <dbReference type="ARBA" id="ARBA00022842"/>
    </source>
</evidence>
<evidence type="ECO:0000256" key="6">
    <source>
        <dbReference type="ARBA" id="ARBA00022975"/>
    </source>
</evidence>
<evidence type="ECO:0000256" key="7">
    <source>
        <dbReference type="HAMAP-Rule" id="MF_01208"/>
    </source>
</evidence>
<dbReference type="GO" id="GO:0044205">
    <property type="term" value="P:'de novo' UMP biosynthetic process"/>
    <property type="evidence" value="ECO:0007669"/>
    <property type="project" value="UniProtKB-UniRule"/>
</dbReference>
<comment type="caution">
    <text evidence="9">The sequence shown here is derived from an EMBL/GenBank/DDBJ whole genome shotgun (WGS) entry which is preliminary data.</text>
</comment>
<dbReference type="Gene3D" id="3.40.50.2020">
    <property type="match status" value="1"/>
</dbReference>
<dbReference type="GO" id="GO:0000287">
    <property type="term" value="F:magnesium ion binding"/>
    <property type="evidence" value="ECO:0007669"/>
    <property type="project" value="UniProtKB-UniRule"/>
</dbReference>
<evidence type="ECO:0000256" key="2">
    <source>
        <dbReference type="ARBA" id="ARBA00011971"/>
    </source>
</evidence>
<dbReference type="GO" id="GO:0004588">
    <property type="term" value="F:orotate phosphoribosyltransferase activity"/>
    <property type="evidence" value="ECO:0007669"/>
    <property type="project" value="UniProtKB-UniRule"/>
</dbReference>